<dbReference type="RefSeq" id="XP_064712138.1">
    <property type="nucleotide sequence ID" value="XM_064844278.1"/>
</dbReference>
<reference evidence="1 2" key="1">
    <citation type="submission" date="2023-08" db="EMBL/GenBank/DDBJ databases">
        <title>Black Yeasts Isolated from many extreme environments.</title>
        <authorList>
            <person name="Coleine C."/>
            <person name="Stajich J.E."/>
            <person name="Selbmann L."/>
        </authorList>
    </citation>
    <scope>NUCLEOTIDE SEQUENCE [LARGE SCALE GENOMIC DNA]</scope>
    <source>
        <strain evidence="1 2">CCFEE 5792</strain>
    </source>
</reference>
<keyword evidence="2" id="KW-1185">Reference proteome</keyword>
<dbReference type="AlphaFoldDB" id="A0AAV9NR52"/>
<evidence type="ECO:0000313" key="1">
    <source>
        <dbReference type="EMBL" id="KAK5064814.1"/>
    </source>
</evidence>
<accession>A0AAV9NR52</accession>
<organism evidence="1 2">
    <name type="scientific">Exophiala bonariae</name>
    <dbReference type="NCBI Taxonomy" id="1690606"/>
    <lineage>
        <taxon>Eukaryota</taxon>
        <taxon>Fungi</taxon>
        <taxon>Dikarya</taxon>
        <taxon>Ascomycota</taxon>
        <taxon>Pezizomycotina</taxon>
        <taxon>Eurotiomycetes</taxon>
        <taxon>Chaetothyriomycetidae</taxon>
        <taxon>Chaetothyriales</taxon>
        <taxon>Herpotrichiellaceae</taxon>
        <taxon>Exophiala</taxon>
    </lineage>
</organism>
<name>A0AAV9NR52_9EURO</name>
<proteinExistence type="predicted"/>
<evidence type="ECO:0008006" key="3">
    <source>
        <dbReference type="Google" id="ProtNLM"/>
    </source>
</evidence>
<sequence>MPGFFSRNKEGKPPKIDKAIEFQNEKIRTFYVVNEGWKGRQAKILDEDNSTVLYEIDFRCRRPNMTFRAPGSTEPVGTIRFSPMTRAIEAGTRNGTISVKSKNWKCCDLPYTSPAFEGRTLTWQRRTPWVVLDHYLIDEYGMPIARIRPKNCGFKRSCAIDFVNRDLSQDAVEEIIMTGLAVLENTKYYTSAGASSAASAGSSAAVAVS</sequence>
<comment type="caution">
    <text evidence="1">The sequence shown here is derived from an EMBL/GenBank/DDBJ whole genome shotgun (WGS) entry which is preliminary data.</text>
</comment>
<dbReference type="GeneID" id="89968870"/>
<gene>
    <name evidence="1" type="ORF">LTR84_000648</name>
</gene>
<dbReference type="EMBL" id="JAVRRD010000001">
    <property type="protein sequence ID" value="KAK5064814.1"/>
    <property type="molecule type" value="Genomic_DNA"/>
</dbReference>
<protein>
    <recommendedName>
        <fullName evidence="3">Phospholipid scramblase</fullName>
    </recommendedName>
</protein>
<evidence type="ECO:0000313" key="2">
    <source>
        <dbReference type="Proteomes" id="UP001358417"/>
    </source>
</evidence>
<dbReference type="Proteomes" id="UP001358417">
    <property type="component" value="Unassembled WGS sequence"/>
</dbReference>